<dbReference type="Pfam" id="PF00132">
    <property type="entry name" value="Hexapep"/>
    <property type="match status" value="1"/>
</dbReference>
<accession>B0N355</accession>
<feature type="binding site" evidence="2">
    <location>
        <position position="77"/>
    </location>
    <ligand>
        <name>substrate</name>
    </ligand>
</feature>
<name>B0N355_9FIRM</name>
<reference evidence="3" key="2">
    <citation type="submission" date="2014-06" db="EMBL/GenBank/DDBJ databases">
        <title>Draft genome sequence of Clostridium ramosum(DSM 1402).</title>
        <authorList>
            <person name="Sudarsanam P."/>
            <person name="Ley R."/>
            <person name="Guruge J."/>
            <person name="Turnbaugh P.J."/>
            <person name="Mahowald M."/>
            <person name="Liep D."/>
            <person name="Gordon J."/>
        </authorList>
    </citation>
    <scope>NUCLEOTIDE SEQUENCE</scope>
    <source>
        <strain evidence="3">DSM 1402</strain>
    </source>
</reference>
<dbReference type="PANTHER" id="PTHR43300:SF7">
    <property type="entry name" value="UDP-N-ACETYLBACILLOSAMINE N-ACETYLTRANSFERASE"/>
    <property type="match status" value="1"/>
</dbReference>
<sequence length="228" mass="25482">MEIKEKIIILGATKYSFMIHDMIESEHKYTILCHTVSKKDVNKYNNICFKNDTKLVPFEELTSCFKYEKIKILNTIGYSNMNRTRQAMSEKCLELGYQLINFISDKAIVSSNKIGVGNIVFPGAYIGTNVTLGDNNVIYAGSVLTHDITIYNNNFIAANSTIGGEVVINNNCFIGMGAVIKNRLEINDYSLIGAGSYVQRNVGFKQVVVPAKSLILDKNSDEIKLIKK</sequence>
<dbReference type="InterPro" id="IPR001451">
    <property type="entry name" value="Hexapep"/>
</dbReference>
<dbReference type="CDD" id="cd03360">
    <property type="entry name" value="LbH_AT_putative"/>
    <property type="match status" value="1"/>
</dbReference>
<dbReference type="AlphaFoldDB" id="B0N355"/>
<gene>
    <name evidence="3" type="ORF">CLORAM_00873</name>
</gene>
<dbReference type="GO" id="GO:0016746">
    <property type="term" value="F:acyltransferase activity"/>
    <property type="evidence" value="ECO:0007669"/>
    <property type="project" value="UniProtKB-KW"/>
</dbReference>
<dbReference type="InterPro" id="IPR020019">
    <property type="entry name" value="AcTrfase_PglD-like"/>
</dbReference>
<dbReference type="Gene3D" id="2.160.10.10">
    <property type="entry name" value="Hexapeptide repeat proteins"/>
    <property type="match status" value="2"/>
</dbReference>
<organism evidence="3 4">
    <name type="scientific">Thomasclavelia ramosa DSM 1402</name>
    <dbReference type="NCBI Taxonomy" id="445974"/>
    <lineage>
        <taxon>Bacteria</taxon>
        <taxon>Bacillati</taxon>
        <taxon>Bacillota</taxon>
        <taxon>Erysipelotrichia</taxon>
        <taxon>Erysipelotrichales</taxon>
        <taxon>Coprobacillaceae</taxon>
        <taxon>Thomasclavelia</taxon>
    </lineage>
</organism>
<dbReference type="PROSITE" id="PS50818">
    <property type="entry name" value="INTEIN_C_TER"/>
    <property type="match status" value="1"/>
</dbReference>
<dbReference type="SUPFAM" id="SSF51161">
    <property type="entry name" value="Trimeric LpxA-like enzymes"/>
    <property type="match status" value="1"/>
</dbReference>
<dbReference type="InterPro" id="IPR050179">
    <property type="entry name" value="Trans_hexapeptide_repeat"/>
</dbReference>
<feature type="active site" description="Proton acceptor" evidence="1">
    <location>
        <position position="146"/>
    </location>
</feature>
<evidence type="ECO:0000313" key="3">
    <source>
        <dbReference type="EMBL" id="EDS18877.1"/>
    </source>
</evidence>
<protein>
    <submittedName>
        <fullName evidence="3">Sugar O-acyltransferase, sialic acid O-acetyltransferase NeuD family</fullName>
    </submittedName>
</protein>
<evidence type="ECO:0000256" key="2">
    <source>
        <dbReference type="PIRSR" id="PIRSR620019-2"/>
    </source>
</evidence>
<dbReference type="RefSeq" id="WP_003535898.1">
    <property type="nucleotide sequence ID" value="NZ_CP036346.1"/>
</dbReference>
<dbReference type="eggNOG" id="COG0110">
    <property type="taxonomic scope" value="Bacteria"/>
</dbReference>
<dbReference type="InterPro" id="IPR030934">
    <property type="entry name" value="Intein_C"/>
</dbReference>
<reference evidence="3" key="1">
    <citation type="submission" date="2007-11" db="EMBL/GenBank/DDBJ databases">
        <authorList>
            <person name="Fulton L."/>
            <person name="Clifton S."/>
            <person name="Fulton B."/>
            <person name="Xu J."/>
            <person name="Minx P."/>
            <person name="Pepin K.H."/>
            <person name="Johnson M."/>
            <person name="Thiruvilangam P."/>
            <person name="Bhonagiri V."/>
            <person name="Nash W.E."/>
            <person name="Mardis E.R."/>
            <person name="Wilson R.K."/>
        </authorList>
    </citation>
    <scope>NUCLEOTIDE SEQUENCE [LARGE SCALE GENOMIC DNA]</scope>
    <source>
        <strain evidence="3">DSM 1402</strain>
    </source>
</reference>
<dbReference type="InterPro" id="IPR011004">
    <property type="entry name" value="Trimer_LpxA-like_sf"/>
</dbReference>
<keyword evidence="4" id="KW-1185">Reference proteome</keyword>
<comment type="caution">
    <text evidence="3">The sequence shown here is derived from an EMBL/GenBank/DDBJ whole genome shotgun (WGS) entry which is preliminary data.</text>
</comment>
<dbReference type="EMBL" id="ABFX02000004">
    <property type="protein sequence ID" value="EDS18877.1"/>
    <property type="molecule type" value="Genomic_DNA"/>
</dbReference>
<proteinExistence type="predicted"/>
<dbReference type="PANTHER" id="PTHR43300">
    <property type="entry name" value="ACETYLTRANSFERASE"/>
    <property type="match status" value="1"/>
</dbReference>
<dbReference type="HOGENOM" id="CLU_081811_3_0_9"/>
<dbReference type="Proteomes" id="UP000005798">
    <property type="component" value="Unassembled WGS sequence"/>
</dbReference>
<feature type="site" description="Increases basicity of active site His" evidence="1">
    <location>
        <position position="147"/>
    </location>
</feature>
<evidence type="ECO:0000256" key="1">
    <source>
        <dbReference type="PIRSR" id="PIRSR620019-1"/>
    </source>
</evidence>
<evidence type="ECO:0000313" key="4">
    <source>
        <dbReference type="Proteomes" id="UP000005798"/>
    </source>
</evidence>